<dbReference type="PANTHER" id="PTHR22911">
    <property type="entry name" value="ACYL-MALONYL CONDENSING ENZYME-RELATED"/>
    <property type="match status" value="1"/>
</dbReference>
<evidence type="ECO:0000256" key="2">
    <source>
        <dbReference type="ARBA" id="ARBA00009853"/>
    </source>
</evidence>
<keyword evidence="3 6" id="KW-0812">Transmembrane</keyword>
<dbReference type="InterPro" id="IPR037185">
    <property type="entry name" value="EmrE-like"/>
</dbReference>
<gene>
    <name evidence="8" type="ORF">GRI39_07390</name>
</gene>
<dbReference type="Pfam" id="PF00892">
    <property type="entry name" value="EamA"/>
    <property type="match status" value="2"/>
</dbReference>
<protein>
    <submittedName>
        <fullName evidence="8">EamA family transporter</fullName>
    </submittedName>
</protein>
<feature type="transmembrane region" description="Helical" evidence="6">
    <location>
        <begin position="186"/>
        <end position="206"/>
    </location>
</feature>
<evidence type="ECO:0000313" key="9">
    <source>
        <dbReference type="Proteomes" id="UP000460561"/>
    </source>
</evidence>
<feature type="transmembrane region" description="Helical" evidence="6">
    <location>
        <begin position="268"/>
        <end position="286"/>
    </location>
</feature>
<evidence type="ECO:0000256" key="6">
    <source>
        <dbReference type="SAM" id="Phobius"/>
    </source>
</evidence>
<keyword evidence="5 6" id="KW-0472">Membrane</keyword>
<accession>A0A845A842</accession>
<keyword evidence="9" id="KW-1185">Reference proteome</keyword>
<keyword evidence="4 6" id="KW-1133">Transmembrane helix</keyword>
<evidence type="ECO:0000256" key="3">
    <source>
        <dbReference type="ARBA" id="ARBA00022692"/>
    </source>
</evidence>
<evidence type="ECO:0000256" key="5">
    <source>
        <dbReference type="ARBA" id="ARBA00023136"/>
    </source>
</evidence>
<reference evidence="8 9" key="1">
    <citation type="submission" date="2019-12" db="EMBL/GenBank/DDBJ databases">
        <title>Genomic-based taxomic classification of the family Erythrobacteraceae.</title>
        <authorList>
            <person name="Xu L."/>
        </authorList>
    </citation>
    <scope>NUCLEOTIDE SEQUENCE [LARGE SCALE GENOMIC DNA]</scope>
    <source>
        <strain evidence="8 9">DSM 18604</strain>
    </source>
</reference>
<comment type="similarity">
    <text evidence="2">Belongs to the drug/metabolite transporter (DMT) superfamily. 10 TMS drug/metabolite exporter (DME) (TC 2.A.7.3) family.</text>
</comment>
<feature type="transmembrane region" description="Helical" evidence="6">
    <location>
        <begin position="243"/>
        <end position="262"/>
    </location>
</feature>
<evidence type="ECO:0000256" key="1">
    <source>
        <dbReference type="ARBA" id="ARBA00004141"/>
    </source>
</evidence>
<comment type="caution">
    <text evidence="8">The sequence shown here is derived from an EMBL/GenBank/DDBJ whole genome shotgun (WGS) entry which is preliminary data.</text>
</comment>
<dbReference type="EMBL" id="WTYQ01000002">
    <property type="protein sequence ID" value="MXP25864.1"/>
    <property type="molecule type" value="Genomic_DNA"/>
</dbReference>
<feature type="transmembrane region" description="Helical" evidence="6">
    <location>
        <begin position="51"/>
        <end position="70"/>
    </location>
</feature>
<name>A0A845A842_9SPHN</name>
<comment type="subcellular location">
    <subcellularLocation>
        <location evidence="1">Membrane</location>
        <topology evidence="1">Multi-pass membrane protein</topology>
    </subcellularLocation>
</comment>
<feature type="transmembrane region" description="Helical" evidence="6">
    <location>
        <begin position="152"/>
        <end position="174"/>
    </location>
</feature>
<evidence type="ECO:0000259" key="7">
    <source>
        <dbReference type="Pfam" id="PF00892"/>
    </source>
</evidence>
<evidence type="ECO:0000256" key="4">
    <source>
        <dbReference type="ARBA" id="ARBA00022989"/>
    </source>
</evidence>
<feature type="domain" description="EamA" evidence="7">
    <location>
        <begin position="14"/>
        <end position="144"/>
    </location>
</feature>
<dbReference type="Proteomes" id="UP000460561">
    <property type="component" value="Unassembled WGS sequence"/>
</dbReference>
<dbReference type="GO" id="GO:0016020">
    <property type="term" value="C:membrane"/>
    <property type="evidence" value="ECO:0007669"/>
    <property type="project" value="UniProtKB-SubCell"/>
</dbReference>
<dbReference type="PANTHER" id="PTHR22911:SF6">
    <property type="entry name" value="SOLUTE CARRIER FAMILY 35 MEMBER G1"/>
    <property type="match status" value="1"/>
</dbReference>
<evidence type="ECO:0000313" key="8">
    <source>
        <dbReference type="EMBL" id="MXP25864.1"/>
    </source>
</evidence>
<feature type="transmembrane region" description="Helical" evidence="6">
    <location>
        <begin position="82"/>
        <end position="100"/>
    </location>
</feature>
<dbReference type="InterPro" id="IPR000620">
    <property type="entry name" value="EamA_dom"/>
</dbReference>
<feature type="transmembrane region" description="Helical" evidence="6">
    <location>
        <begin position="212"/>
        <end position="231"/>
    </location>
</feature>
<feature type="transmembrane region" description="Helical" evidence="6">
    <location>
        <begin position="129"/>
        <end position="146"/>
    </location>
</feature>
<feature type="transmembrane region" description="Helical" evidence="6">
    <location>
        <begin position="106"/>
        <end position="122"/>
    </location>
</feature>
<sequence>MTSSENRNRPGMALLIRLGAVAALATMSALIKVAGEHHINLIEILFWRQFVALPIILGWLLSTAGVSALATKRPWSHARRAGFGLLGMVLNFGGVMLLPLAEATTMSFTAPIWAVILSTLVLKESVGIYRWAAVILGFTGVLVIAQPGGGHIPLFGACVALGGAFMVAVVSIQIADLNKTERPLTIVFWFAAFSTAITVVALPFVITRHTPFEWLLLMGMAVSGTIGQILLTSALRFGKVASVIVMDYSSLFWATLYGWLIWHTLPSASTWIGAPLIIVAGIVIAWREHYLGRIGKRKRLADPGT</sequence>
<dbReference type="AlphaFoldDB" id="A0A845A842"/>
<feature type="transmembrane region" description="Helical" evidence="6">
    <location>
        <begin position="12"/>
        <end position="31"/>
    </location>
</feature>
<dbReference type="SUPFAM" id="SSF103481">
    <property type="entry name" value="Multidrug resistance efflux transporter EmrE"/>
    <property type="match status" value="2"/>
</dbReference>
<organism evidence="8 9">
    <name type="scientific">Altericroceibacterium indicum</name>
    <dbReference type="NCBI Taxonomy" id="374177"/>
    <lineage>
        <taxon>Bacteria</taxon>
        <taxon>Pseudomonadati</taxon>
        <taxon>Pseudomonadota</taxon>
        <taxon>Alphaproteobacteria</taxon>
        <taxon>Sphingomonadales</taxon>
        <taxon>Erythrobacteraceae</taxon>
        <taxon>Altericroceibacterium</taxon>
    </lineage>
</organism>
<feature type="domain" description="EamA" evidence="7">
    <location>
        <begin position="155"/>
        <end position="284"/>
    </location>
</feature>
<proteinExistence type="inferred from homology"/>
<dbReference type="RefSeq" id="WP_160739038.1">
    <property type="nucleotide sequence ID" value="NZ_WTYQ01000002.1"/>
</dbReference>
<dbReference type="OrthoDB" id="9812899at2"/>